<proteinExistence type="predicted"/>
<sequence>MIPKFSELKQSEISSLYHDNSMVYPGRDALRGIFGGVQRESIHPRELPVVLTSL</sequence>
<dbReference type="EMBL" id="CAJVQC010064906">
    <property type="protein sequence ID" value="CAG8804978.1"/>
    <property type="molecule type" value="Genomic_DNA"/>
</dbReference>
<protein>
    <submittedName>
        <fullName evidence="1">34701_t:CDS:1</fullName>
    </submittedName>
</protein>
<feature type="non-terminal residue" evidence="1">
    <location>
        <position position="54"/>
    </location>
</feature>
<accession>A0ACA9RQH3</accession>
<keyword evidence="2" id="KW-1185">Reference proteome</keyword>
<comment type="caution">
    <text evidence="1">The sequence shown here is derived from an EMBL/GenBank/DDBJ whole genome shotgun (WGS) entry which is preliminary data.</text>
</comment>
<name>A0ACA9RQH3_9GLOM</name>
<evidence type="ECO:0000313" key="2">
    <source>
        <dbReference type="Proteomes" id="UP000789920"/>
    </source>
</evidence>
<reference evidence="1" key="1">
    <citation type="submission" date="2021-06" db="EMBL/GenBank/DDBJ databases">
        <authorList>
            <person name="Kallberg Y."/>
            <person name="Tangrot J."/>
            <person name="Rosling A."/>
        </authorList>
    </citation>
    <scope>NUCLEOTIDE SEQUENCE</scope>
    <source>
        <strain evidence="1">MA461A</strain>
    </source>
</reference>
<organism evidence="1 2">
    <name type="scientific">Racocetra persica</name>
    <dbReference type="NCBI Taxonomy" id="160502"/>
    <lineage>
        <taxon>Eukaryota</taxon>
        <taxon>Fungi</taxon>
        <taxon>Fungi incertae sedis</taxon>
        <taxon>Mucoromycota</taxon>
        <taxon>Glomeromycotina</taxon>
        <taxon>Glomeromycetes</taxon>
        <taxon>Diversisporales</taxon>
        <taxon>Gigasporaceae</taxon>
        <taxon>Racocetra</taxon>
    </lineage>
</organism>
<evidence type="ECO:0000313" key="1">
    <source>
        <dbReference type="EMBL" id="CAG8804978.1"/>
    </source>
</evidence>
<gene>
    <name evidence="1" type="ORF">RPERSI_LOCUS21831</name>
</gene>
<dbReference type="Proteomes" id="UP000789920">
    <property type="component" value="Unassembled WGS sequence"/>
</dbReference>